<feature type="transmembrane region" description="Helical" evidence="2">
    <location>
        <begin position="47"/>
        <end position="78"/>
    </location>
</feature>
<protein>
    <submittedName>
        <fullName evidence="4">DUF4190 domain-containing protein</fullName>
    </submittedName>
</protein>
<feature type="region of interest" description="Disordered" evidence="1">
    <location>
        <begin position="1"/>
        <end position="40"/>
    </location>
</feature>
<evidence type="ECO:0000313" key="4">
    <source>
        <dbReference type="EMBL" id="KAA1429029.1"/>
    </source>
</evidence>
<keyword evidence="5" id="KW-1185">Reference proteome</keyword>
<dbReference type="InterPro" id="IPR025241">
    <property type="entry name" value="DUF4190"/>
</dbReference>
<evidence type="ECO:0000256" key="2">
    <source>
        <dbReference type="SAM" id="Phobius"/>
    </source>
</evidence>
<keyword evidence="2" id="KW-0472">Membrane</keyword>
<dbReference type="AlphaFoldDB" id="A0A5B1MAK1"/>
<reference evidence="4 5" key="2">
    <citation type="submission" date="2019-09" db="EMBL/GenBank/DDBJ databases">
        <authorList>
            <person name="Jin C."/>
        </authorList>
    </citation>
    <scope>NUCLEOTIDE SEQUENCE [LARGE SCALE GENOMIC DNA]</scope>
    <source>
        <strain evidence="4 5">BN140041</strain>
    </source>
</reference>
<accession>A0A5B1MAK1</accession>
<feature type="transmembrane region" description="Helical" evidence="2">
    <location>
        <begin position="99"/>
        <end position="120"/>
    </location>
</feature>
<comment type="caution">
    <text evidence="4">The sequence shown here is derived from an EMBL/GenBank/DDBJ whole genome shotgun (WGS) entry which is preliminary data.</text>
</comment>
<gene>
    <name evidence="4" type="ORF">F0U47_02135</name>
</gene>
<evidence type="ECO:0000256" key="1">
    <source>
        <dbReference type="SAM" id="MobiDB-lite"/>
    </source>
</evidence>
<organism evidence="4 5">
    <name type="scientific">Nocardioides antri</name>
    <dbReference type="NCBI Taxonomy" id="2607659"/>
    <lineage>
        <taxon>Bacteria</taxon>
        <taxon>Bacillati</taxon>
        <taxon>Actinomycetota</taxon>
        <taxon>Actinomycetes</taxon>
        <taxon>Propionibacteriales</taxon>
        <taxon>Nocardioidaceae</taxon>
        <taxon>Nocardioides</taxon>
    </lineage>
</organism>
<evidence type="ECO:0000313" key="5">
    <source>
        <dbReference type="Proteomes" id="UP000324351"/>
    </source>
</evidence>
<dbReference type="Pfam" id="PF13828">
    <property type="entry name" value="DUF4190"/>
    <property type="match status" value="1"/>
</dbReference>
<reference evidence="4 5" key="1">
    <citation type="submission" date="2019-09" db="EMBL/GenBank/DDBJ databases">
        <title>Nocardioides panacisoli sp. nov., isolated from the soil of a ginseng field.</title>
        <authorList>
            <person name="Cho C."/>
        </authorList>
    </citation>
    <scope>NUCLEOTIDE SEQUENCE [LARGE SCALE GENOMIC DNA]</scope>
    <source>
        <strain evidence="4 5">BN140041</strain>
    </source>
</reference>
<name>A0A5B1MAK1_9ACTN</name>
<feature type="domain" description="DUF4190" evidence="3">
    <location>
        <begin position="48"/>
        <end position="111"/>
    </location>
</feature>
<proteinExistence type="predicted"/>
<sequence>MSYEPPNYGSPPPPPGGGGGYGAPPPPPGGGYGGQQPGFGAQPQQSVMALISLIAGIIGILSCCCFIPSGAALVLGILGKKEIAESGGQKTGAGMAQAGFILGIVGLVLGVGYWIFNIVWNVSVYDY</sequence>
<dbReference type="RefSeq" id="WP_149748651.1">
    <property type="nucleotide sequence ID" value="NZ_VUJW01000001.1"/>
</dbReference>
<dbReference type="EMBL" id="VUJW01000001">
    <property type="protein sequence ID" value="KAA1429029.1"/>
    <property type="molecule type" value="Genomic_DNA"/>
</dbReference>
<dbReference type="Proteomes" id="UP000324351">
    <property type="component" value="Unassembled WGS sequence"/>
</dbReference>
<keyword evidence="2" id="KW-1133">Transmembrane helix</keyword>
<evidence type="ECO:0000259" key="3">
    <source>
        <dbReference type="Pfam" id="PF13828"/>
    </source>
</evidence>
<keyword evidence="2" id="KW-0812">Transmembrane</keyword>